<dbReference type="EMBL" id="CP073078">
    <property type="protein sequence ID" value="QUD87212.1"/>
    <property type="molecule type" value="Genomic_DNA"/>
</dbReference>
<dbReference type="KEGG" id="caul:KCG34_19475"/>
<dbReference type="RefSeq" id="WP_211937264.1">
    <property type="nucleotide sequence ID" value="NZ_CP073078.1"/>
</dbReference>
<organism evidence="2 3">
    <name type="scientific">Phenylobacterium montanum</name>
    <dbReference type="NCBI Taxonomy" id="2823693"/>
    <lineage>
        <taxon>Bacteria</taxon>
        <taxon>Pseudomonadati</taxon>
        <taxon>Pseudomonadota</taxon>
        <taxon>Alphaproteobacteria</taxon>
        <taxon>Caulobacterales</taxon>
        <taxon>Caulobacteraceae</taxon>
        <taxon>Phenylobacterium</taxon>
    </lineage>
</organism>
<name>A0A975ITT5_9CAUL</name>
<protein>
    <recommendedName>
        <fullName evidence="4">TonB C-terminal domain-containing protein</fullName>
    </recommendedName>
</protein>
<reference evidence="2" key="1">
    <citation type="submission" date="2021-04" db="EMBL/GenBank/DDBJ databases">
        <title>The complete genome sequence of Caulobacter sp. S6.</title>
        <authorList>
            <person name="Tang Y."/>
            <person name="Ouyang W."/>
            <person name="Liu Q."/>
            <person name="Huang B."/>
            <person name="Guo Z."/>
            <person name="Lei P."/>
        </authorList>
    </citation>
    <scope>NUCLEOTIDE SEQUENCE</scope>
    <source>
        <strain evidence="2">S6</strain>
    </source>
</reference>
<sequence>MKKSVALAGGILASFVIAGASLADGGFQEHMSACVDKFASASDTASVVLECSAAGGKLSDCKVVENSAAGKGFDKAALCVASFLPIGAKTGTIRVPLKFQGA</sequence>
<evidence type="ECO:0000313" key="2">
    <source>
        <dbReference type="EMBL" id="QUD87212.1"/>
    </source>
</evidence>
<gene>
    <name evidence="2" type="ORF">KCG34_19475</name>
</gene>
<proteinExistence type="predicted"/>
<evidence type="ECO:0008006" key="4">
    <source>
        <dbReference type="Google" id="ProtNLM"/>
    </source>
</evidence>
<feature type="signal peptide" evidence="1">
    <location>
        <begin position="1"/>
        <end position="23"/>
    </location>
</feature>
<dbReference type="Proteomes" id="UP000676409">
    <property type="component" value="Chromosome"/>
</dbReference>
<accession>A0A975ITT5</accession>
<feature type="chain" id="PRO_5037677056" description="TonB C-terminal domain-containing protein" evidence="1">
    <location>
        <begin position="24"/>
        <end position="102"/>
    </location>
</feature>
<evidence type="ECO:0000313" key="3">
    <source>
        <dbReference type="Proteomes" id="UP000676409"/>
    </source>
</evidence>
<evidence type="ECO:0000256" key="1">
    <source>
        <dbReference type="SAM" id="SignalP"/>
    </source>
</evidence>
<keyword evidence="1" id="KW-0732">Signal</keyword>
<keyword evidence="3" id="KW-1185">Reference proteome</keyword>
<dbReference type="AlphaFoldDB" id="A0A975ITT5"/>